<dbReference type="Proteomes" id="UP000012371">
    <property type="component" value="Unassembled WGS sequence"/>
</dbReference>
<organism evidence="1 2">
    <name type="scientific">Leptospira terpstrae serovar Hualin str. LT 11-33 = ATCC 700639</name>
    <dbReference type="NCBI Taxonomy" id="1257025"/>
    <lineage>
        <taxon>Bacteria</taxon>
        <taxon>Pseudomonadati</taxon>
        <taxon>Spirochaetota</taxon>
        <taxon>Spirochaetia</taxon>
        <taxon>Leptospirales</taxon>
        <taxon>Leptospiraceae</taxon>
        <taxon>Leptospira</taxon>
    </lineage>
</organism>
<keyword evidence="2" id="KW-1185">Reference proteome</keyword>
<gene>
    <name evidence="1" type="ORF">LEP1GSC203_2230</name>
</gene>
<reference evidence="1" key="1">
    <citation type="submission" date="2013-03" db="EMBL/GenBank/DDBJ databases">
        <authorList>
            <person name="Harkins D.M."/>
            <person name="Durkin A.S."/>
            <person name="Brinkac L.M."/>
            <person name="Haft D.H."/>
            <person name="Selengut J.D."/>
            <person name="Sanka R."/>
            <person name="DePew J."/>
            <person name="Purushe J."/>
            <person name="Hartskeerl R.A."/>
            <person name="Ahmed A."/>
            <person name="van der Linden H."/>
            <person name="Goris M.G.A."/>
            <person name="Vinetz J.M."/>
            <person name="Sutton G.G."/>
            <person name="Nierman W.C."/>
            <person name="Fouts D.E."/>
        </authorList>
    </citation>
    <scope>NUCLEOTIDE SEQUENCE [LARGE SCALE GENOMIC DNA]</scope>
    <source>
        <strain evidence="1">LT 11-33</strain>
    </source>
</reference>
<comment type="caution">
    <text evidence="1">The sequence shown here is derived from an EMBL/GenBank/DDBJ whole genome shotgun (WGS) entry which is preliminary data.</text>
</comment>
<proteinExistence type="predicted"/>
<name>N1W086_9LEPT</name>
<evidence type="ECO:0000313" key="1">
    <source>
        <dbReference type="EMBL" id="EMY62417.1"/>
    </source>
</evidence>
<dbReference type="EMBL" id="AOGW02000008">
    <property type="protein sequence ID" value="EMY62417.1"/>
    <property type="molecule type" value="Genomic_DNA"/>
</dbReference>
<dbReference type="AlphaFoldDB" id="N1W086"/>
<sequence length="37" mass="4713">MRSLFIFFPYFLQNLNLRSDFASIKKWFFTKLRIIYF</sequence>
<evidence type="ECO:0000313" key="2">
    <source>
        <dbReference type="Proteomes" id="UP000012371"/>
    </source>
</evidence>
<dbReference type="STRING" id="1257025.LEP1GSC203_2230"/>
<accession>N1W086</accession>
<protein>
    <submittedName>
        <fullName evidence="1">Uncharacterized protein</fullName>
    </submittedName>
</protein>